<dbReference type="Proteomes" id="UP000782610">
    <property type="component" value="Unassembled WGS sequence"/>
</dbReference>
<comment type="caution">
    <text evidence="2">The sequence shown here is derived from an EMBL/GenBank/DDBJ whole genome shotgun (WGS) entry which is preliminary data.</text>
</comment>
<evidence type="ECO:0000313" key="3">
    <source>
        <dbReference type="Proteomes" id="UP000782610"/>
    </source>
</evidence>
<accession>A0A933L603</accession>
<dbReference type="AlphaFoldDB" id="A0A933L603"/>
<evidence type="ECO:0000256" key="1">
    <source>
        <dbReference type="SAM" id="MobiDB-lite"/>
    </source>
</evidence>
<feature type="compositionally biased region" description="Low complexity" evidence="1">
    <location>
        <begin position="68"/>
        <end position="82"/>
    </location>
</feature>
<protein>
    <submittedName>
        <fullName evidence="2">Uncharacterized protein</fullName>
    </submittedName>
</protein>
<proteinExistence type="predicted"/>
<sequence length="95" mass="10483">MMKPTHEPEPGFEIVSGGHRIRHPMADLAEVNATMDEIAARQKSTAPLAVASIDSDKVWANYRRGKGTPTPASTLTSTSTSTHLERTEVERRLKR</sequence>
<evidence type="ECO:0000313" key="2">
    <source>
        <dbReference type="EMBL" id="MBI4923006.1"/>
    </source>
</evidence>
<feature type="compositionally biased region" description="Basic and acidic residues" evidence="1">
    <location>
        <begin position="83"/>
        <end position="95"/>
    </location>
</feature>
<name>A0A933L603_9HYPH</name>
<feature type="region of interest" description="Disordered" evidence="1">
    <location>
        <begin position="62"/>
        <end position="95"/>
    </location>
</feature>
<gene>
    <name evidence="2" type="ORF">HY834_14775</name>
</gene>
<organism evidence="2 3">
    <name type="scientific">Devosia nanyangense</name>
    <dbReference type="NCBI Taxonomy" id="1228055"/>
    <lineage>
        <taxon>Bacteria</taxon>
        <taxon>Pseudomonadati</taxon>
        <taxon>Pseudomonadota</taxon>
        <taxon>Alphaproteobacteria</taxon>
        <taxon>Hyphomicrobiales</taxon>
        <taxon>Devosiaceae</taxon>
        <taxon>Devosia</taxon>
    </lineage>
</organism>
<reference evidence="2" key="1">
    <citation type="submission" date="2020-07" db="EMBL/GenBank/DDBJ databases">
        <title>Huge and variable diversity of episymbiotic CPR bacteria and DPANN archaea in groundwater ecosystems.</title>
        <authorList>
            <person name="He C.Y."/>
            <person name="Keren R."/>
            <person name="Whittaker M."/>
            <person name="Farag I.F."/>
            <person name="Doudna J."/>
            <person name="Cate J.H.D."/>
            <person name="Banfield J.F."/>
        </authorList>
    </citation>
    <scope>NUCLEOTIDE SEQUENCE</scope>
    <source>
        <strain evidence="2">NC_groundwater_1586_Pr3_B-0.1um_66_15</strain>
    </source>
</reference>
<dbReference type="EMBL" id="JACRAF010000041">
    <property type="protein sequence ID" value="MBI4923006.1"/>
    <property type="molecule type" value="Genomic_DNA"/>
</dbReference>